<dbReference type="Gene3D" id="1.20.1310.20">
    <property type="entry name" value="Duffy-antigen binding domain"/>
    <property type="match status" value="1"/>
</dbReference>
<evidence type="ECO:0000259" key="4">
    <source>
        <dbReference type="Pfam" id="PF18562"/>
    </source>
</evidence>
<feature type="compositionally biased region" description="Basic and acidic residues" evidence="1">
    <location>
        <begin position="190"/>
        <end position="201"/>
    </location>
</feature>
<evidence type="ECO:0000259" key="2">
    <source>
        <dbReference type="Pfam" id="PF03011"/>
    </source>
</evidence>
<reference evidence="6 7" key="1">
    <citation type="submission" date="2013-02" db="EMBL/GenBank/DDBJ databases">
        <title>The Genome Annotation of Plasmodium falciparum NF135/5.C10.</title>
        <authorList>
            <consortium name="The Broad Institute Genome Sequencing Platform"/>
            <consortium name="The Broad Institute Genome Sequencing Center for Infectious Disease"/>
            <person name="Neafsey D."/>
            <person name="Hoffman S."/>
            <person name="Volkman S."/>
            <person name="Rosenthal P."/>
            <person name="Walker B."/>
            <person name="Young S.K."/>
            <person name="Zeng Q."/>
            <person name="Gargeya S."/>
            <person name="Fitzgerald M."/>
            <person name="Haas B."/>
            <person name="Abouelleil A."/>
            <person name="Allen A.W."/>
            <person name="Alvarado L."/>
            <person name="Arachchi H.M."/>
            <person name="Berlin A.M."/>
            <person name="Chapman S.B."/>
            <person name="Gainer-Dewar J."/>
            <person name="Goldberg J."/>
            <person name="Griggs A."/>
            <person name="Gujja S."/>
            <person name="Hansen M."/>
            <person name="Howarth C."/>
            <person name="Imamovic A."/>
            <person name="Ireland A."/>
            <person name="Larimer J."/>
            <person name="McCowan C."/>
            <person name="Murphy C."/>
            <person name="Pearson M."/>
            <person name="Poon T.W."/>
            <person name="Priest M."/>
            <person name="Roberts A."/>
            <person name="Saif S."/>
            <person name="Shea T."/>
            <person name="Sisk P."/>
            <person name="Sykes S."/>
            <person name="Wortman J."/>
            <person name="Nusbaum C."/>
            <person name="Birren B."/>
        </authorList>
    </citation>
    <scope>NUCLEOTIDE SEQUENCE [LARGE SCALE GENOMIC DNA]</scope>
    <source>
        <strain evidence="6 7">NF135/5.C10</strain>
    </source>
</reference>
<feature type="domain" description="Duffy-binding-like" evidence="2">
    <location>
        <begin position="768"/>
        <end position="844"/>
    </location>
</feature>
<evidence type="ECO:0000256" key="1">
    <source>
        <dbReference type="SAM" id="MobiDB-lite"/>
    </source>
</evidence>
<dbReference type="InterPro" id="IPR041480">
    <property type="entry name" value="CIDR1_gamma"/>
</dbReference>
<feature type="compositionally biased region" description="Polar residues" evidence="1">
    <location>
        <begin position="247"/>
        <end position="260"/>
    </location>
</feature>
<dbReference type="GO" id="GO:0016020">
    <property type="term" value="C:membrane"/>
    <property type="evidence" value="ECO:0007669"/>
    <property type="project" value="InterPro"/>
</dbReference>
<accession>W4I7N3</accession>
<feature type="compositionally biased region" description="Low complexity" evidence="1">
    <location>
        <begin position="177"/>
        <end position="189"/>
    </location>
</feature>
<dbReference type="FunFam" id="1.20.58.830:FF:000002">
    <property type="entry name" value="Erythrocyte membrane protein 1, PfEMP1"/>
    <property type="match status" value="1"/>
</dbReference>
<dbReference type="Gene3D" id="1.20.58.830">
    <property type="match status" value="2"/>
</dbReference>
<dbReference type="AlphaFoldDB" id="W4I7N3"/>
<feature type="domain" description="Duffy-binding-like" evidence="5">
    <location>
        <begin position="506"/>
        <end position="656"/>
    </location>
</feature>
<dbReference type="InterPro" id="IPR008602">
    <property type="entry name" value="Duffy-antigen-binding"/>
</dbReference>
<reference evidence="6 7" key="2">
    <citation type="submission" date="2013-02" db="EMBL/GenBank/DDBJ databases">
        <title>The Genome Sequence of Plasmodium falciparum NF135/5.C10.</title>
        <authorList>
            <consortium name="The Broad Institute Genome Sequencing Platform"/>
            <consortium name="The Broad Institute Genome Sequencing Center for Infectious Disease"/>
            <person name="Neafsey D."/>
            <person name="Cheeseman I."/>
            <person name="Volkman S."/>
            <person name="Adams J."/>
            <person name="Walker B."/>
            <person name="Young S.K."/>
            <person name="Zeng Q."/>
            <person name="Gargeya S."/>
            <person name="Fitzgerald M."/>
            <person name="Haas B."/>
            <person name="Abouelleil A."/>
            <person name="Alvarado L."/>
            <person name="Arachchi H.M."/>
            <person name="Berlin A.M."/>
            <person name="Chapman S.B."/>
            <person name="Dewar J."/>
            <person name="Goldberg J."/>
            <person name="Griggs A."/>
            <person name="Gujja S."/>
            <person name="Hansen M."/>
            <person name="Howarth C."/>
            <person name="Imamovic A."/>
            <person name="Larimer J."/>
            <person name="McCowan C."/>
            <person name="Murphy C."/>
            <person name="Neiman D."/>
            <person name="Pearson M."/>
            <person name="Priest M."/>
            <person name="Roberts A."/>
            <person name="Saif S."/>
            <person name="Shea T."/>
            <person name="Sisk P."/>
            <person name="Sykes S."/>
            <person name="Wortman J."/>
            <person name="Nusbaum C."/>
            <person name="Birren B."/>
        </authorList>
    </citation>
    <scope>NUCLEOTIDE SEQUENCE [LARGE SCALE GENOMIC DNA]</scope>
    <source>
        <strain evidence="6 7">NF135/5.C10</strain>
    </source>
</reference>
<evidence type="ECO:0000259" key="5">
    <source>
        <dbReference type="Pfam" id="PF22672"/>
    </source>
</evidence>
<feature type="domain" description="Cysteine-rich interdomain region 1 gamma" evidence="4">
    <location>
        <begin position="698"/>
        <end position="752"/>
    </location>
</feature>
<feature type="compositionally biased region" description="Basic and acidic residues" evidence="1">
    <location>
        <begin position="83"/>
        <end position="93"/>
    </location>
</feature>
<feature type="non-terminal residue" evidence="6">
    <location>
        <position position="861"/>
    </location>
</feature>
<dbReference type="InterPro" id="IPR042202">
    <property type="entry name" value="Duffy-ag-bd_sf"/>
</dbReference>
<dbReference type="Pfam" id="PF03011">
    <property type="entry name" value="PFEMP"/>
    <property type="match status" value="2"/>
</dbReference>
<evidence type="ECO:0000313" key="7">
    <source>
        <dbReference type="Proteomes" id="UP000019114"/>
    </source>
</evidence>
<gene>
    <name evidence="6" type="ORF">PFNF135_06183</name>
</gene>
<dbReference type="GO" id="GO:0046789">
    <property type="term" value="F:host cell surface receptor binding"/>
    <property type="evidence" value="ECO:0007669"/>
    <property type="project" value="InterPro"/>
</dbReference>
<dbReference type="Pfam" id="PF18562">
    <property type="entry name" value="CIDR1_gamma"/>
    <property type="match status" value="1"/>
</dbReference>
<protein>
    <recommendedName>
        <fullName evidence="8">Duffy-binding-like domain-containing protein</fullName>
    </recommendedName>
</protein>
<feature type="domain" description="Duffy-binding-like" evidence="2">
    <location>
        <begin position="6"/>
        <end position="85"/>
    </location>
</feature>
<feature type="region of interest" description="Disordered" evidence="1">
    <location>
        <begin position="175"/>
        <end position="216"/>
    </location>
</feature>
<dbReference type="Pfam" id="PF05424">
    <property type="entry name" value="Duffy_binding"/>
    <property type="match status" value="1"/>
</dbReference>
<feature type="region of interest" description="Disordered" evidence="1">
    <location>
        <begin position="83"/>
        <end position="137"/>
    </location>
</feature>
<proteinExistence type="predicted"/>
<dbReference type="SUPFAM" id="SSF140924">
    <property type="entry name" value="Duffy binding domain-like"/>
    <property type="match status" value="2"/>
</dbReference>
<evidence type="ECO:0008006" key="8">
    <source>
        <dbReference type="Google" id="ProtNLM"/>
    </source>
</evidence>
<dbReference type="Pfam" id="PF22672">
    <property type="entry name" value="DBL_C"/>
    <property type="match status" value="1"/>
</dbReference>
<dbReference type="InterPro" id="IPR004258">
    <property type="entry name" value="DBL"/>
</dbReference>
<feature type="region of interest" description="Disordered" evidence="1">
    <location>
        <begin position="234"/>
        <end position="263"/>
    </location>
</feature>
<evidence type="ECO:0000313" key="6">
    <source>
        <dbReference type="EMBL" id="ETW39437.1"/>
    </source>
</evidence>
<feature type="domain" description="Duffy-antigen binding" evidence="3">
    <location>
        <begin position="213"/>
        <end position="472"/>
    </location>
</feature>
<organism evidence="6 7">
    <name type="scientific">Plasmodium falciparum NF135/5.C10</name>
    <dbReference type="NCBI Taxonomy" id="1036726"/>
    <lineage>
        <taxon>Eukaryota</taxon>
        <taxon>Sar</taxon>
        <taxon>Alveolata</taxon>
        <taxon>Apicomplexa</taxon>
        <taxon>Aconoidasida</taxon>
        <taxon>Haemosporida</taxon>
        <taxon>Plasmodiidae</taxon>
        <taxon>Plasmodium</taxon>
        <taxon>Plasmodium (Laverania)</taxon>
    </lineage>
</organism>
<dbReference type="EMBL" id="KI926158">
    <property type="protein sequence ID" value="ETW39437.1"/>
    <property type="molecule type" value="Genomic_DNA"/>
</dbReference>
<name>W4I7N3_PLAFA</name>
<evidence type="ECO:0000259" key="3">
    <source>
        <dbReference type="Pfam" id="PF05424"/>
    </source>
</evidence>
<dbReference type="Proteomes" id="UP000019114">
    <property type="component" value="Unassembled WGS sequence"/>
</dbReference>
<dbReference type="InterPro" id="IPR054595">
    <property type="entry name" value="DBL_C"/>
</dbReference>
<dbReference type="Gene3D" id="1.20.58.1930">
    <property type="match status" value="1"/>
</dbReference>
<sequence>MNSPDVVLELLLEKNLLLEIIKDTHANAKEDEIKNIDKMLQETGVDASGSGDGGTGANGKHNTKIDKLLQHELNDANRCKKCEQPKAPADKGVARNLEPLPAGAEESEEEEEEEDNVEEEGGADETEVAEETVAEVEETTQVNVCSIVGGILTKDNLEAACKLKYDGKYYGWKCVPTTSGGDNTTTGSESEAKGRQRRDTDSSGNPTSDKGSICIPPRRRKMYIGPLKTWADNSGSNTVVSGEARGSDSSQGTTSATASESPKGDSLLLTAFVESAAVETFFLWHKYKAENTKTQGVDGARGGYVGGAQSEGLFTESRDGMSAVAGGGVPSFGAMPQGDVESIQLKPLGVESDDPQNKLQNGHIPPDFLRQMFYTFGDYRDILFGKDISGDKNIETIKNKIDKILPKNGDTPPPAPKSSAQTPDKWWDDNAKHIWNGMICALSYNTKDKEIIKLAHHNLTSKEIYKYNNVTFIGGFNSDKNSKTETSATKLEEFSRRPTFFRWLEEWGEDFCRKRNDKLKNVKKECRGKYPNGDKQYCSGDGHDCEKTYLKHNDMFADLNCRRCGEQCRNYKQWIEKKLEEFHKQKSIYEKEIPKLKDNYNNHHYKNFYEQIIEKNGYSSFKKFLESFNQRKVCQGNSDQTNNTDFNEPLKTFSLSTYCKTCPLNGLNCGSKECNEVKGKGATWESVLNGKSKDYRRTTGINVEMIDRRGKYIEKHTQDSLFKESSLLKSVRDQKWECTFINDKMDICKLNNYNESIDMNKYTTFKVFLENWLQDFLEGYYISKRKIEICTENGENKCIKGCKGKCECVKEWLNKKSTEWKQIKERYKVHHDSKGYDIAHKVRSYFEKNESDVNKSIDNYE</sequence>
<feature type="compositionally biased region" description="Acidic residues" evidence="1">
    <location>
        <begin position="105"/>
        <end position="137"/>
    </location>
</feature>
<feature type="region of interest" description="Disordered" evidence="1">
    <location>
        <begin position="404"/>
        <end position="424"/>
    </location>
</feature>